<evidence type="ECO:0000313" key="8">
    <source>
        <dbReference type="EMBL" id="RZF35068.1"/>
    </source>
</evidence>
<dbReference type="STRING" id="195883.A0A482WNK1"/>
<feature type="active site" description="Proton donor/acceptor" evidence="5">
    <location>
        <position position="1012"/>
    </location>
</feature>
<evidence type="ECO:0000256" key="3">
    <source>
        <dbReference type="ARBA" id="ARBA00024524"/>
    </source>
</evidence>
<feature type="compositionally biased region" description="Acidic residues" evidence="6">
    <location>
        <begin position="415"/>
        <end position="437"/>
    </location>
</feature>
<dbReference type="GO" id="GO:0004181">
    <property type="term" value="F:metallocarboxypeptidase activity"/>
    <property type="evidence" value="ECO:0007669"/>
    <property type="project" value="InterPro"/>
</dbReference>
<comment type="similarity">
    <text evidence="2 5">Belongs to the peptidase M14 family.</text>
</comment>
<dbReference type="PANTHER" id="PTHR12756">
    <property type="entry name" value="CYTOSOLIC CARBOXYPEPTIDASE"/>
    <property type="match status" value="1"/>
</dbReference>
<organism evidence="8 9">
    <name type="scientific">Laodelphax striatellus</name>
    <name type="common">Small brown planthopper</name>
    <name type="synonym">Delphax striatella</name>
    <dbReference type="NCBI Taxonomy" id="195883"/>
    <lineage>
        <taxon>Eukaryota</taxon>
        <taxon>Metazoa</taxon>
        <taxon>Ecdysozoa</taxon>
        <taxon>Arthropoda</taxon>
        <taxon>Hexapoda</taxon>
        <taxon>Insecta</taxon>
        <taxon>Pterygota</taxon>
        <taxon>Neoptera</taxon>
        <taxon>Paraneoptera</taxon>
        <taxon>Hemiptera</taxon>
        <taxon>Auchenorrhyncha</taxon>
        <taxon>Fulgoroidea</taxon>
        <taxon>Delphacidae</taxon>
        <taxon>Criomorphinae</taxon>
        <taxon>Laodelphax</taxon>
    </lineage>
</organism>
<evidence type="ECO:0000256" key="1">
    <source>
        <dbReference type="ARBA" id="ARBA00001947"/>
    </source>
</evidence>
<dbReference type="Gene3D" id="2.60.40.3120">
    <property type="match status" value="1"/>
</dbReference>
<dbReference type="AlphaFoldDB" id="A0A482WNK1"/>
<dbReference type="SMR" id="A0A482WNK1"/>
<dbReference type="Gene3D" id="3.40.630.10">
    <property type="entry name" value="Zn peptidases"/>
    <property type="match status" value="1"/>
</dbReference>
<keyword evidence="9" id="KW-1185">Reference proteome</keyword>
<dbReference type="SUPFAM" id="SSF53187">
    <property type="entry name" value="Zn-dependent exopeptidases"/>
    <property type="match status" value="1"/>
</dbReference>
<evidence type="ECO:0000256" key="6">
    <source>
        <dbReference type="SAM" id="MobiDB-lite"/>
    </source>
</evidence>
<reference evidence="8 9" key="1">
    <citation type="journal article" date="2017" name="Gigascience">
        <title>Genome sequence of the small brown planthopper, Laodelphax striatellus.</title>
        <authorList>
            <person name="Zhu J."/>
            <person name="Jiang F."/>
            <person name="Wang X."/>
            <person name="Yang P."/>
            <person name="Bao Y."/>
            <person name="Zhao W."/>
            <person name="Wang W."/>
            <person name="Lu H."/>
            <person name="Wang Q."/>
            <person name="Cui N."/>
            <person name="Li J."/>
            <person name="Chen X."/>
            <person name="Luo L."/>
            <person name="Yu J."/>
            <person name="Kang L."/>
            <person name="Cui F."/>
        </authorList>
    </citation>
    <scope>NUCLEOTIDE SEQUENCE [LARGE SCALE GENOMIC DNA]</scope>
    <source>
        <strain evidence="8">Lst14</strain>
    </source>
</reference>
<evidence type="ECO:0000256" key="4">
    <source>
        <dbReference type="ARBA" id="ARBA00026108"/>
    </source>
</evidence>
<accession>A0A482WNK1</accession>
<gene>
    <name evidence="8" type="ORF">LSTR_LSTR009660</name>
</gene>
<comment type="caution">
    <text evidence="8">The sequence shown here is derived from an EMBL/GenBank/DDBJ whole genome shotgun (WGS) entry which is preliminary data.</text>
</comment>
<dbReference type="InterPro" id="IPR016024">
    <property type="entry name" value="ARM-type_fold"/>
</dbReference>
<feature type="compositionally biased region" description="Low complexity" evidence="6">
    <location>
        <begin position="16"/>
        <end position="30"/>
    </location>
</feature>
<comment type="cofactor">
    <cofactor evidence="1">
        <name>Zn(2+)</name>
        <dbReference type="ChEBI" id="CHEBI:29105"/>
    </cofactor>
</comment>
<dbReference type="Pfam" id="PF18027">
    <property type="entry name" value="Pepdidase_M14_N"/>
    <property type="match status" value="1"/>
</dbReference>
<sequence length="1096" mass="124565">MEAQRRRVSVNSSVEQSGAASLASESSSQQRPRDESVACLRIDAAPVTYLPGNVSAAMSDDSLNDILLDRIRQCALRPVDNAELLRSSAARLHSRAASQDRDIRERTLSRLRRKRSDALDILMGLLESVRDHVTAASVAGTIRECIAHKTGSMRGPTMRRLVDMNATQVFVKLVITLNSREVGQSEVLMQELLWILGQISPKDSKFSIKARLLNGVKVFHSLLRARYFNHNRMLVPLLLIMKSLAKNATTTHVLVKDGICTTLDKTMIANGYSPNTKLKLLLTVICYLSRSNRFCTRMVKVGLGQQVLRVFERWERFDGKMRYRICYYTLQTLQNLCSTKIGRTYISTGNGLSYLHKFCTNCPDNVQHDTLMSKACTIISLCLEKKDLPISTPLSPARFPLADLCKVDSTKSVSDSDDSVSDQLEDESDDDDDENLDQDMKEKDRSENDACPSVLPNNLLFPARRRDSDDLHMYDQKWSEMISPPCDKNRLSRNCSLNLVDKKNDGRHSNNNVGNSSNLKILSGFSLKDTHRTAYCKIASRVNSVIPFVKVAYPDMIGGTQLDGPDPLFVRDRKSYRSKLLTSIERNLYPEHTSSNVIYDMDHLVTIQNDRKEDLTNFDEERLGIPELNGLKFESRFESGNLRKAIQVGPREYDLIMMPDVNSSHHHNWFYFEVSNMDNSSPYTLNIINCDKPNSQFNFGMRPLLFSVKEAVQNRPIWMRAGTDICYFKNAYSWPGKTKKKKTFQTISFTIQFPHSLDVCYIAYHFPYTYSKLMYNIWHWSNRLLPCNLYFRVENLCCTLNNNETPLLTITAKETEDNKLKDREVVFLTARVHPGESNASYVMQGTLTFLLGDSAPAASLRSKFVFKIMPMLNPEGVINGCYRCGLSDEDLNRKWNNPDPKRHSVIYHTKGLIEYSCRLLKKVPFVYCDYHGHSRRKNVFLFGCSPAQSWLSSDKDLPESPIDVTMLPALLSSVAPAFDLSQCSFVVEQGKEATARISVWRQFGVQRSYTMESSYCGFDVGLYKGNHMTIPILEEMGRTFCVALLYLSEGNWLGDNLDSEAKLLSSISLKDSTEPRLEDYIESSDSDLSDNEMDKK</sequence>
<dbReference type="OrthoDB" id="10253041at2759"/>
<feature type="domain" description="Peptidase M14" evidence="7">
    <location>
        <begin position="766"/>
        <end position="1048"/>
    </location>
</feature>
<comment type="catalytic activity">
    <reaction evidence="3">
        <text>C-terminal L-alpha-aminoacyl-L-glutamyl-L-glutamyl-[tubulin] + H2O = C-terminal L-alpha-aminoacyl-L-glutamyl-[tubulin] + L-glutamate</text>
        <dbReference type="Rhea" id="RHEA:63792"/>
        <dbReference type="Rhea" id="RHEA-COMP:16435"/>
        <dbReference type="Rhea" id="RHEA-COMP:16436"/>
        <dbReference type="ChEBI" id="CHEBI:15377"/>
        <dbReference type="ChEBI" id="CHEBI:29985"/>
        <dbReference type="ChEBI" id="CHEBI:149555"/>
        <dbReference type="ChEBI" id="CHEBI:149556"/>
        <dbReference type="EC" id="3.4.17.24"/>
    </reaction>
    <physiologicalReaction direction="left-to-right" evidence="3">
        <dbReference type="Rhea" id="RHEA:63793"/>
    </physiologicalReaction>
</comment>
<evidence type="ECO:0000313" key="9">
    <source>
        <dbReference type="Proteomes" id="UP000291343"/>
    </source>
</evidence>
<dbReference type="GO" id="GO:0006508">
    <property type="term" value="P:proteolysis"/>
    <property type="evidence" value="ECO:0007669"/>
    <property type="project" value="InterPro"/>
</dbReference>
<name>A0A482WNK1_LAOST</name>
<dbReference type="EMBL" id="QKKF02029694">
    <property type="protein sequence ID" value="RZF35068.1"/>
    <property type="molecule type" value="Genomic_DNA"/>
</dbReference>
<proteinExistence type="inferred from homology"/>
<dbReference type="InterPro" id="IPR000834">
    <property type="entry name" value="Peptidase_M14"/>
</dbReference>
<dbReference type="InterPro" id="IPR011989">
    <property type="entry name" value="ARM-like"/>
</dbReference>
<dbReference type="PROSITE" id="PS52035">
    <property type="entry name" value="PEPTIDASE_M14"/>
    <property type="match status" value="1"/>
</dbReference>
<dbReference type="Gene3D" id="1.25.10.10">
    <property type="entry name" value="Leucine-rich Repeat Variant"/>
    <property type="match status" value="1"/>
</dbReference>
<dbReference type="InterPro" id="IPR040626">
    <property type="entry name" value="Pepdidase_M14_N"/>
</dbReference>
<dbReference type="InParanoid" id="A0A482WNK1"/>
<feature type="compositionally biased region" description="Basic and acidic residues" evidence="6">
    <location>
        <begin position="438"/>
        <end position="448"/>
    </location>
</feature>
<protein>
    <recommendedName>
        <fullName evidence="4">tubulin-glutamate carboxypeptidase</fullName>
        <ecNumber evidence="4">3.4.17.24</ecNumber>
    </recommendedName>
</protein>
<dbReference type="Proteomes" id="UP000291343">
    <property type="component" value="Unassembled WGS sequence"/>
</dbReference>
<evidence type="ECO:0000256" key="2">
    <source>
        <dbReference type="ARBA" id="ARBA00005988"/>
    </source>
</evidence>
<dbReference type="Pfam" id="PF25571">
    <property type="entry name" value="TPR_CCP1_N"/>
    <property type="match status" value="1"/>
</dbReference>
<feature type="region of interest" description="Disordered" evidence="6">
    <location>
        <begin position="410"/>
        <end position="457"/>
    </location>
</feature>
<evidence type="ECO:0000259" key="7">
    <source>
        <dbReference type="PROSITE" id="PS52035"/>
    </source>
</evidence>
<dbReference type="EC" id="3.4.17.24" evidence="4"/>
<feature type="region of interest" description="Disordered" evidence="6">
    <location>
        <begin position="1"/>
        <end position="35"/>
    </location>
</feature>
<dbReference type="InterPro" id="IPR050821">
    <property type="entry name" value="Cytosolic_carboxypeptidase"/>
</dbReference>
<dbReference type="Pfam" id="PF00246">
    <property type="entry name" value="Peptidase_M14"/>
    <property type="match status" value="1"/>
</dbReference>
<dbReference type="PANTHER" id="PTHR12756:SF11">
    <property type="entry name" value="CYTOSOLIC CARBOXYPEPTIDASE 1"/>
    <property type="match status" value="1"/>
</dbReference>
<evidence type="ECO:0000256" key="5">
    <source>
        <dbReference type="PROSITE-ProRule" id="PRU01379"/>
    </source>
</evidence>
<dbReference type="GO" id="GO:0008270">
    <property type="term" value="F:zinc ion binding"/>
    <property type="evidence" value="ECO:0007669"/>
    <property type="project" value="InterPro"/>
</dbReference>
<dbReference type="SUPFAM" id="SSF48371">
    <property type="entry name" value="ARM repeat"/>
    <property type="match status" value="1"/>
</dbReference>